<dbReference type="EnsemblPlants" id="OMERI01G35010.5">
    <property type="protein sequence ID" value="OMERI01G35010.5"/>
    <property type="gene ID" value="OMERI01G35010"/>
</dbReference>
<accession>A0A0E0CAM6</accession>
<name>A0A0E0CAM6_9ORYZ</name>
<feature type="region of interest" description="Disordered" evidence="1">
    <location>
        <begin position="1"/>
        <end position="28"/>
    </location>
</feature>
<proteinExistence type="predicted"/>
<organism evidence="2">
    <name type="scientific">Oryza meridionalis</name>
    <dbReference type="NCBI Taxonomy" id="40149"/>
    <lineage>
        <taxon>Eukaryota</taxon>
        <taxon>Viridiplantae</taxon>
        <taxon>Streptophyta</taxon>
        <taxon>Embryophyta</taxon>
        <taxon>Tracheophyta</taxon>
        <taxon>Spermatophyta</taxon>
        <taxon>Magnoliopsida</taxon>
        <taxon>Liliopsida</taxon>
        <taxon>Poales</taxon>
        <taxon>Poaceae</taxon>
        <taxon>BOP clade</taxon>
        <taxon>Oryzoideae</taxon>
        <taxon>Oryzeae</taxon>
        <taxon>Oryzinae</taxon>
        <taxon>Oryza</taxon>
    </lineage>
</organism>
<dbReference type="HOGENOM" id="CLU_2926739_0_0_1"/>
<dbReference type="Proteomes" id="UP000008021">
    <property type="component" value="Chromosome 1"/>
</dbReference>
<reference evidence="2" key="1">
    <citation type="submission" date="2015-04" db="UniProtKB">
        <authorList>
            <consortium name="EnsemblPlants"/>
        </authorList>
    </citation>
    <scope>IDENTIFICATION</scope>
</reference>
<protein>
    <submittedName>
        <fullName evidence="2">Uncharacterized protein</fullName>
    </submittedName>
</protein>
<evidence type="ECO:0000313" key="2">
    <source>
        <dbReference type="EnsemblPlants" id="OMERI01G35010.5"/>
    </source>
</evidence>
<dbReference type="Gramene" id="OMERI01G35010.5">
    <property type="protein sequence ID" value="OMERI01G35010.5"/>
    <property type="gene ID" value="OMERI01G35010"/>
</dbReference>
<dbReference type="AlphaFoldDB" id="A0A0E0CAM6"/>
<evidence type="ECO:0000313" key="3">
    <source>
        <dbReference type="Proteomes" id="UP000008021"/>
    </source>
</evidence>
<evidence type="ECO:0000256" key="1">
    <source>
        <dbReference type="SAM" id="MobiDB-lite"/>
    </source>
</evidence>
<sequence>MWKHPKGRSKDERASQKARQYDVWDGGGCPTRRIIPPSFLRTYHAAEKESPTTERMIGGGD</sequence>
<feature type="compositionally biased region" description="Basic and acidic residues" evidence="1">
    <location>
        <begin position="8"/>
        <end position="22"/>
    </location>
</feature>
<keyword evidence="3" id="KW-1185">Reference proteome</keyword>
<reference evidence="2" key="2">
    <citation type="submission" date="2018-05" db="EMBL/GenBank/DDBJ databases">
        <title>OmerRS3 (Oryza meridionalis Reference Sequence Version 3).</title>
        <authorList>
            <person name="Zhang J."/>
            <person name="Kudrna D."/>
            <person name="Lee S."/>
            <person name="Talag J."/>
            <person name="Welchert J."/>
            <person name="Wing R.A."/>
        </authorList>
    </citation>
    <scope>NUCLEOTIDE SEQUENCE [LARGE SCALE GENOMIC DNA]</scope>
    <source>
        <strain evidence="2">cv. OR44</strain>
    </source>
</reference>